<evidence type="ECO:0000313" key="4">
    <source>
        <dbReference type="Proteomes" id="UP000298588"/>
    </source>
</evidence>
<evidence type="ECO:0000313" key="3">
    <source>
        <dbReference type="EMBL" id="QCK87276.1"/>
    </source>
</evidence>
<dbReference type="EMBL" id="CP039865">
    <property type="protein sequence ID" value="QCK87276.1"/>
    <property type="molecule type" value="Genomic_DNA"/>
</dbReference>
<feature type="compositionally biased region" description="Basic and acidic residues" evidence="1">
    <location>
        <begin position="351"/>
        <end position="360"/>
    </location>
</feature>
<gene>
    <name evidence="3" type="ORF">E8L99_16685</name>
</gene>
<organism evidence="3 4">
    <name type="scientific">Phreatobacter aquaticus</name>
    <dbReference type="NCBI Taxonomy" id="2570229"/>
    <lineage>
        <taxon>Bacteria</taxon>
        <taxon>Pseudomonadati</taxon>
        <taxon>Pseudomonadota</taxon>
        <taxon>Alphaproteobacteria</taxon>
        <taxon>Hyphomicrobiales</taxon>
        <taxon>Phreatobacteraceae</taxon>
        <taxon>Phreatobacter</taxon>
    </lineage>
</organism>
<evidence type="ECO:0000259" key="2">
    <source>
        <dbReference type="PROSITE" id="PS51724"/>
    </source>
</evidence>
<evidence type="ECO:0000256" key="1">
    <source>
        <dbReference type="SAM" id="MobiDB-lite"/>
    </source>
</evidence>
<reference evidence="3 4" key="1">
    <citation type="submission" date="2019-04" db="EMBL/GenBank/DDBJ databases">
        <title>Phreatobacter aquaticus sp. nov.</title>
        <authorList>
            <person name="Choi A."/>
            <person name="Baek K."/>
        </authorList>
    </citation>
    <scope>NUCLEOTIDE SEQUENCE [LARGE SCALE GENOMIC DNA]</scope>
    <source>
        <strain evidence="3 4">NMCR1094</strain>
    </source>
</reference>
<feature type="compositionally biased region" description="Low complexity" evidence="1">
    <location>
        <begin position="137"/>
        <end position="156"/>
    </location>
</feature>
<keyword evidence="4" id="KW-1185">Reference proteome</keyword>
<dbReference type="InterPro" id="IPR007730">
    <property type="entry name" value="SPOR-like_dom"/>
</dbReference>
<name>A0A4D7QNZ0_9HYPH</name>
<dbReference type="Proteomes" id="UP000298588">
    <property type="component" value="Chromosome"/>
</dbReference>
<dbReference type="OrthoDB" id="7338235at2"/>
<dbReference type="Gene3D" id="3.30.70.1070">
    <property type="entry name" value="Sporulation related repeat"/>
    <property type="match status" value="1"/>
</dbReference>
<proteinExistence type="predicted"/>
<dbReference type="AlphaFoldDB" id="A0A4D7QNZ0"/>
<protein>
    <submittedName>
        <fullName evidence="3">SPOR domain-containing protein</fullName>
    </submittedName>
</protein>
<dbReference type="PROSITE" id="PS51724">
    <property type="entry name" value="SPOR"/>
    <property type="match status" value="1"/>
</dbReference>
<feature type="region of interest" description="Disordered" evidence="1">
    <location>
        <begin position="553"/>
        <end position="584"/>
    </location>
</feature>
<feature type="region of interest" description="Disordered" evidence="1">
    <location>
        <begin position="422"/>
        <end position="514"/>
    </location>
</feature>
<feature type="region of interest" description="Disordered" evidence="1">
    <location>
        <begin position="136"/>
        <end position="157"/>
    </location>
</feature>
<feature type="compositionally biased region" description="Low complexity" evidence="1">
    <location>
        <begin position="553"/>
        <end position="570"/>
    </location>
</feature>
<feature type="domain" description="SPOR" evidence="2">
    <location>
        <begin position="571"/>
        <end position="652"/>
    </location>
</feature>
<feature type="region of interest" description="Disordered" evidence="1">
    <location>
        <begin position="331"/>
        <end position="371"/>
    </location>
</feature>
<feature type="compositionally biased region" description="Low complexity" evidence="1">
    <location>
        <begin position="456"/>
        <end position="506"/>
    </location>
</feature>
<feature type="region of interest" description="Disordered" evidence="1">
    <location>
        <begin position="75"/>
        <end position="118"/>
    </location>
</feature>
<accession>A0A4D7QNZ0</accession>
<feature type="compositionally biased region" description="Polar residues" evidence="1">
    <location>
        <begin position="571"/>
        <end position="584"/>
    </location>
</feature>
<dbReference type="Pfam" id="PF05036">
    <property type="entry name" value="SPOR"/>
    <property type="match status" value="1"/>
</dbReference>
<dbReference type="InterPro" id="IPR036680">
    <property type="entry name" value="SPOR-like_sf"/>
</dbReference>
<dbReference type="SUPFAM" id="SSF110997">
    <property type="entry name" value="Sporulation related repeat"/>
    <property type="match status" value="1"/>
</dbReference>
<sequence length="652" mass="67759">MIAPRVLMSRGQPTARPMANDSTVRSYRDYDAYERQDEPAEPVRRAPAGDPLAELARIMGQDNSYADLLKSVARTRGDAARTEPTFESAPPLAAGADHHDDADEIDIPAMPLSGAGEPEAVDWDDLEAELETYARSGAGHHPAGRPAAAPAPGAEAVGQHEPMFDEDEDRHVAAPASEGLRGTYQPEIGNEIDELERLLREHDAAAQPSGHGRQNEAYAQSAGIAPYAVAGAAAVGLGAAAWQVTRPAAVAAPASEPAYADDAHVPARDIDYSEPVAPRRRRAGVTAVLAVVGLSVLGGGGVLGYRALTGSAGMAGEPRTVRANPEPVRVPVQQAQDPKPVTDRVPGGERVVSREERPVTPREQASQVQVPPQPRVIPLATAPAAPTPAPIGSVIDPGQPPIRNVQAVPVPGGSPQSIVALRQTGPEPINPGEEPRRVRTVPVGPDNALSGQALRPAVSSPLVASPSPVSSLPVSSPSPMSVVPSAPAQPQAAAPALAAADARPASAPAPQPRPVVTQRIIPPAQAEANRQQQAAQRSVVPAANAPLSLAPQRTAALAPQQTQAAPVTTASTSGSGSFVQISSHQSESEARNAFASAQRRYSVLQGRQPNIRSAEIPGRGTWHRLRVGPFSRAEAQSFCERLKSSGGSCVIN</sequence>
<dbReference type="KEGG" id="paqt:E8L99_16685"/>
<feature type="region of interest" description="Disordered" evidence="1">
    <location>
        <begin position="1"/>
        <end position="22"/>
    </location>
</feature>
<dbReference type="GO" id="GO:0042834">
    <property type="term" value="F:peptidoglycan binding"/>
    <property type="evidence" value="ECO:0007669"/>
    <property type="project" value="InterPro"/>
</dbReference>